<dbReference type="Gene3D" id="2.60.200.20">
    <property type="match status" value="1"/>
</dbReference>
<dbReference type="SUPFAM" id="SSF51905">
    <property type="entry name" value="FAD/NAD(P)-binding domain"/>
    <property type="match status" value="1"/>
</dbReference>
<dbReference type="EMBL" id="AP018248">
    <property type="protein sequence ID" value="BAZ00273.1"/>
    <property type="molecule type" value="Genomic_DNA"/>
</dbReference>
<gene>
    <name evidence="2" type="ORF">NIES37_42620</name>
</gene>
<protein>
    <submittedName>
        <fullName evidence="2">FHA domain protein</fullName>
    </submittedName>
</protein>
<dbReference type="Proteomes" id="UP000218785">
    <property type="component" value="Chromosome"/>
</dbReference>
<keyword evidence="3" id="KW-1185">Reference proteome</keyword>
<reference evidence="2 3" key="1">
    <citation type="submission" date="2017-06" db="EMBL/GenBank/DDBJ databases">
        <title>Genome sequencing of cyanobaciteial culture collection at National Institute for Environmental Studies (NIES).</title>
        <authorList>
            <person name="Hirose Y."/>
            <person name="Shimura Y."/>
            <person name="Fujisawa T."/>
            <person name="Nakamura Y."/>
            <person name="Kawachi M."/>
        </authorList>
    </citation>
    <scope>NUCLEOTIDE SEQUENCE [LARGE SCALE GENOMIC DNA]</scope>
    <source>
        <strain evidence="2 3">NIES-37</strain>
    </source>
</reference>
<evidence type="ECO:0000259" key="1">
    <source>
        <dbReference type="PROSITE" id="PS50006"/>
    </source>
</evidence>
<dbReference type="SMART" id="SM00240">
    <property type="entry name" value="FHA"/>
    <property type="match status" value="1"/>
</dbReference>
<proteinExistence type="predicted"/>
<dbReference type="KEGG" id="ttq:NIES37_42620"/>
<dbReference type="AlphaFoldDB" id="A0A1Z4N3F0"/>
<dbReference type="Pfam" id="PF00498">
    <property type="entry name" value="FHA"/>
    <property type="match status" value="1"/>
</dbReference>
<dbReference type="InterPro" id="IPR000253">
    <property type="entry name" value="FHA_dom"/>
</dbReference>
<accession>A0A1Z4N3F0</accession>
<dbReference type="InterPro" id="IPR008984">
    <property type="entry name" value="SMAD_FHA_dom_sf"/>
</dbReference>
<dbReference type="InterPro" id="IPR036188">
    <property type="entry name" value="FAD/NAD-bd_sf"/>
</dbReference>
<name>A0A1Z4N3F0_9CYAN</name>
<dbReference type="RefSeq" id="WP_096579025.1">
    <property type="nucleotide sequence ID" value="NZ_CAWNJS010000001.1"/>
</dbReference>
<dbReference type="SUPFAM" id="SSF49879">
    <property type="entry name" value="SMAD/FHA domain"/>
    <property type="match status" value="1"/>
</dbReference>
<dbReference type="PROSITE" id="PS50006">
    <property type="entry name" value="FHA_DOMAIN"/>
    <property type="match status" value="1"/>
</dbReference>
<evidence type="ECO:0000313" key="2">
    <source>
        <dbReference type="EMBL" id="BAZ00273.1"/>
    </source>
</evidence>
<feature type="domain" description="FHA" evidence="1">
    <location>
        <begin position="27"/>
        <end position="87"/>
    </location>
</feature>
<sequence length="654" mass="74051">MPNLQILLSWDDPATGERREPRLSVPIAFGREFARLPEQLRGERVSRMLLNSNEVSRYHALIDWEQNQLVVIDQGSVNGLSVNGQRQTRSVLNNGDTLQIGPYMITVNFSINAPAPAPVTSPPSTIHFNPKTNIPDPSLPSLRPVTPLGSNFPPPAFQAQQVDVQALHATGLPVDECDYLAVGAGLGSFIWTDLLRISGVRADKIVALGLEAEPYARYKRLCLNSQIPLYERLRSNSDSCPDNIWGWPSYALREAWHDVTQGKPNSAFRYLWQVFAEPTFIETYTPRAGNVFDSIDRECRRIGWQQIYRYGRVRAIRKTADGRYCVAYSRGTRDYAFFVSRYLHLATGYPAIQFLPDLQAYREKYQDFKAVVNAYEEHDHVYQQLEQQGGIVLLRGRGIVASRIVQRIYEARKKNRNITVLHLMRSPKPQGNKFQKAQRLVKNHYEFQPFNWPKACWSGELRVMLEKATPDERKSLLADWGGTTTADRHDWQQITEQGLREGWYQITFGDVLDVERGSQNRTISHIREKGLGEMKLEADFIVDATGLDAKVQTNPLLDDLVKNYNLPLNHLGRLVVANNFELAEMRNTKGQMYAAGAITLGGPYAAVDSFLGLQYAALVAVEALANSRAPGVKHLNAFSSFSQWLKWVFNQSPI</sequence>
<organism evidence="2 3">
    <name type="scientific">Tolypothrix tenuis PCC 7101</name>
    <dbReference type="NCBI Taxonomy" id="231146"/>
    <lineage>
        <taxon>Bacteria</taxon>
        <taxon>Bacillati</taxon>
        <taxon>Cyanobacteriota</taxon>
        <taxon>Cyanophyceae</taxon>
        <taxon>Nostocales</taxon>
        <taxon>Tolypothrichaceae</taxon>
        <taxon>Tolypothrix</taxon>
    </lineage>
</organism>
<dbReference type="CDD" id="cd00060">
    <property type="entry name" value="FHA"/>
    <property type="match status" value="1"/>
</dbReference>
<evidence type="ECO:0000313" key="3">
    <source>
        <dbReference type="Proteomes" id="UP000218785"/>
    </source>
</evidence>